<dbReference type="AlphaFoldDB" id="A0A380BRG4"/>
<dbReference type="Proteomes" id="UP000254893">
    <property type="component" value="Unassembled WGS sequence"/>
</dbReference>
<dbReference type="InterPro" id="IPR036378">
    <property type="entry name" value="FAS1_dom_sf"/>
</dbReference>
<evidence type="ECO:0008006" key="3">
    <source>
        <dbReference type="Google" id="ProtNLM"/>
    </source>
</evidence>
<accession>A0A380BRG4</accession>
<organism evidence="1 2">
    <name type="scientific">Sphingobacterium spiritivorum</name>
    <name type="common">Flavobacterium spiritivorum</name>
    <dbReference type="NCBI Taxonomy" id="258"/>
    <lineage>
        <taxon>Bacteria</taxon>
        <taxon>Pseudomonadati</taxon>
        <taxon>Bacteroidota</taxon>
        <taxon>Sphingobacteriia</taxon>
        <taxon>Sphingobacteriales</taxon>
        <taxon>Sphingobacteriaceae</taxon>
        <taxon>Sphingobacterium</taxon>
    </lineage>
</organism>
<dbReference type="EMBL" id="UGYW01000002">
    <property type="protein sequence ID" value="SUJ04583.1"/>
    <property type="molecule type" value="Genomic_DNA"/>
</dbReference>
<evidence type="ECO:0000313" key="1">
    <source>
        <dbReference type="EMBL" id="SUJ04583.1"/>
    </source>
</evidence>
<gene>
    <name evidence="1" type="ORF">NCTC11388_01424</name>
</gene>
<reference evidence="1 2" key="1">
    <citation type="submission" date="2018-06" db="EMBL/GenBank/DDBJ databases">
        <authorList>
            <consortium name="Pathogen Informatics"/>
            <person name="Doyle S."/>
        </authorList>
    </citation>
    <scope>NUCLEOTIDE SEQUENCE [LARGE SCALE GENOMIC DNA]</scope>
    <source>
        <strain evidence="1 2">NCTC11388</strain>
    </source>
</reference>
<dbReference type="RefSeq" id="WP_115169618.1">
    <property type="nucleotide sequence ID" value="NZ_UGYW01000002.1"/>
</dbReference>
<evidence type="ECO:0000313" key="2">
    <source>
        <dbReference type="Proteomes" id="UP000254893"/>
    </source>
</evidence>
<dbReference type="PROSITE" id="PS51257">
    <property type="entry name" value="PROKAR_LIPOPROTEIN"/>
    <property type="match status" value="1"/>
</dbReference>
<sequence>MKTNIILILCTLCLFAVSCKKDPVIDGGIHQAKVNMTTYDFLKSHSRNMFDTTILIIDKAGLKDLVNSRGTFFVPNDYSIANFLALKQAEVRKKDERLNYTLDSLFKYFTPQMLKDSIGMYFIPERQVNWPDLAQTWSEYQTSVSNLTLWVNMESLDGYNGSGIFSEKPKVVYLNKVVGAKDLLVNGRYEDPTKDPKKLDLRSVCQTSGIETTTGIVHVLANTHIWTFKTIN</sequence>
<name>A0A380BRG4_SPHSI</name>
<protein>
    <recommendedName>
        <fullName evidence="3">FAS1 domain-containing protein</fullName>
    </recommendedName>
</protein>
<proteinExistence type="predicted"/>
<dbReference type="Gene3D" id="2.30.180.10">
    <property type="entry name" value="FAS1 domain"/>
    <property type="match status" value="1"/>
</dbReference>
<dbReference type="SUPFAM" id="SSF82153">
    <property type="entry name" value="FAS1 domain"/>
    <property type="match status" value="1"/>
</dbReference>